<evidence type="ECO:0000313" key="8">
    <source>
        <dbReference type="Proteomes" id="UP000541352"/>
    </source>
</evidence>
<evidence type="ECO:0000256" key="3">
    <source>
        <dbReference type="ARBA" id="ARBA00022989"/>
    </source>
</evidence>
<feature type="transmembrane region" description="Helical" evidence="5">
    <location>
        <begin position="12"/>
        <end position="44"/>
    </location>
</feature>
<evidence type="ECO:0000256" key="1">
    <source>
        <dbReference type="ARBA" id="ARBA00004141"/>
    </source>
</evidence>
<dbReference type="AlphaFoldDB" id="A0A7W6ET56"/>
<dbReference type="InterPro" id="IPR002810">
    <property type="entry name" value="NfeD-like_C"/>
</dbReference>
<evidence type="ECO:0000259" key="6">
    <source>
        <dbReference type="Pfam" id="PF01957"/>
    </source>
</evidence>
<keyword evidence="2 5" id="KW-0812">Transmembrane</keyword>
<dbReference type="InterPro" id="IPR052165">
    <property type="entry name" value="Membrane_assoc_protease"/>
</dbReference>
<comment type="subcellular location">
    <subcellularLocation>
        <location evidence="1">Membrane</location>
        <topology evidence="1">Multi-pass membrane protein</topology>
    </subcellularLocation>
</comment>
<evidence type="ECO:0000256" key="4">
    <source>
        <dbReference type="ARBA" id="ARBA00023136"/>
    </source>
</evidence>
<keyword evidence="7" id="KW-0378">Hydrolase</keyword>
<comment type="caution">
    <text evidence="7">The sequence shown here is derived from an EMBL/GenBank/DDBJ whole genome shotgun (WGS) entry which is preliminary data.</text>
</comment>
<proteinExistence type="predicted"/>
<dbReference type="Pfam" id="PF01957">
    <property type="entry name" value="NfeD"/>
    <property type="match status" value="1"/>
</dbReference>
<evidence type="ECO:0000256" key="5">
    <source>
        <dbReference type="SAM" id="Phobius"/>
    </source>
</evidence>
<dbReference type="GO" id="GO:0006508">
    <property type="term" value="P:proteolysis"/>
    <property type="evidence" value="ECO:0007669"/>
    <property type="project" value="UniProtKB-KW"/>
</dbReference>
<dbReference type="Proteomes" id="UP000541352">
    <property type="component" value="Unassembled WGS sequence"/>
</dbReference>
<keyword evidence="3 5" id="KW-1133">Transmembrane helix</keyword>
<feature type="transmembrane region" description="Helical" evidence="5">
    <location>
        <begin position="50"/>
        <end position="68"/>
    </location>
</feature>
<keyword evidence="8" id="KW-1185">Reference proteome</keyword>
<feature type="domain" description="NfeD-like C-terminal" evidence="6">
    <location>
        <begin position="87"/>
        <end position="144"/>
    </location>
</feature>
<evidence type="ECO:0000313" key="7">
    <source>
        <dbReference type="EMBL" id="MBB3841470.1"/>
    </source>
</evidence>
<name>A0A7W6ET56_9BACT</name>
<dbReference type="PANTHER" id="PTHR33507">
    <property type="entry name" value="INNER MEMBRANE PROTEIN YBBJ"/>
    <property type="match status" value="1"/>
</dbReference>
<reference evidence="7 8" key="1">
    <citation type="submission" date="2020-08" db="EMBL/GenBank/DDBJ databases">
        <title>Genomic Encyclopedia of Type Strains, Phase IV (KMG-IV): sequencing the most valuable type-strain genomes for metagenomic binning, comparative biology and taxonomic classification.</title>
        <authorList>
            <person name="Goeker M."/>
        </authorList>
    </citation>
    <scope>NUCLEOTIDE SEQUENCE [LARGE SCALE GENOMIC DNA]</scope>
    <source>
        <strain evidence="7 8">DSM 17976</strain>
    </source>
</reference>
<dbReference type="RefSeq" id="WP_221225741.1">
    <property type="nucleotide sequence ID" value="NZ_JACIBY010000017.1"/>
</dbReference>
<evidence type="ECO:0000256" key="2">
    <source>
        <dbReference type="ARBA" id="ARBA00022692"/>
    </source>
</evidence>
<gene>
    <name evidence="7" type="ORF">FHS57_005498</name>
</gene>
<dbReference type="EMBL" id="JACIBY010000017">
    <property type="protein sequence ID" value="MBB3841470.1"/>
    <property type="molecule type" value="Genomic_DNA"/>
</dbReference>
<dbReference type="PANTHER" id="PTHR33507:SF3">
    <property type="entry name" value="INNER MEMBRANE PROTEIN YBBJ"/>
    <property type="match status" value="1"/>
</dbReference>
<dbReference type="InterPro" id="IPR012340">
    <property type="entry name" value="NA-bd_OB-fold"/>
</dbReference>
<dbReference type="GO" id="GO:0005886">
    <property type="term" value="C:plasma membrane"/>
    <property type="evidence" value="ECO:0007669"/>
    <property type="project" value="TreeGrafter"/>
</dbReference>
<dbReference type="GO" id="GO:0008233">
    <property type="term" value="F:peptidase activity"/>
    <property type="evidence" value="ECO:0007669"/>
    <property type="project" value="UniProtKB-KW"/>
</dbReference>
<dbReference type="SUPFAM" id="SSF141322">
    <property type="entry name" value="NfeD domain-like"/>
    <property type="match status" value="1"/>
</dbReference>
<organism evidence="7 8">
    <name type="scientific">Runella defluvii</name>
    <dbReference type="NCBI Taxonomy" id="370973"/>
    <lineage>
        <taxon>Bacteria</taxon>
        <taxon>Pseudomonadati</taxon>
        <taxon>Bacteroidota</taxon>
        <taxon>Cytophagia</taxon>
        <taxon>Cytophagales</taxon>
        <taxon>Spirosomataceae</taxon>
        <taxon>Runella</taxon>
    </lineage>
</organism>
<keyword evidence="7" id="KW-0645">Protease</keyword>
<accession>A0A7W6ET56</accession>
<dbReference type="Gene3D" id="2.40.50.140">
    <property type="entry name" value="Nucleic acid-binding proteins"/>
    <property type="match status" value="1"/>
</dbReference>
<sequence>MEISSTQIWIIVGVVMLIAELLSVSFVFAFIGVGAFVTALLTWIGVLPMINAQLFCFSVVSVLSLFAFRKPLQALTKKSSDKSMEYSEYVGDKAMVVIDIPADGEGKVFYRGTEWIALSKSHERIHKGKSVVIQELDGIRLIVAE</sequence>
<protein>
    <submittedName>
        <fullName evidence="7">Membrane protein implicated in regulation of membrane protease activity</fullName>
    </submittedName>
</protein>
<keyword evidence="4 5" id="KW-0472">Membrane</keyword>